<protein>
    <submittedName>
        <fullName evidence="1">Uncharacterized protein</fullName>
    </submittedName>
</protein>
<name>A0ABM8R432_9BACT</name>
<reference evidence="1 2" key="1">
    <citation type="submission" date="2021-02" db="EMBL/GenBank/DDBJ databases">
        <authorList>
            <person name="Han P."/>
        </authorList>
    </citation>
    <scope>NUCLEOTIDE SEQUENCE [LARGE SCALE GENOMIC DNA]</scope>
    <source>
        <strain evidence="1">Candidatus Nitrospira sp. ZN2</strain>
    </source>
</reference>
<keyword evidence="2" id="KW-1185">Reference proteome</keyword>
<dbReference type="EMBL" id="CAJNBJ010000002">
    <property type="protein sequence ID" value="CAE6731329.1"/>
    <property type="molecule type" value="Genomic_DNA"/>
</dbReference>
<gene>
    <name evidence="1" type="ORF">NSPZN2_100374</name>
</gene>
<sequence>MRSESGFSDSSVGTGCVPTYWFIRLGGEAVAQPARTTTTVIPICRVIQDVGAMATALLSLVGGHPPGGLTLPVECPRHPSART</sequence>
<evidence type="ECO:0000313" key="1">
    <source>
        <dbReference type="EMBL" id="CAE6731329.1"/>
    </source>
</evidence>
<accession>A0ABM8R432</accession>
<proteinExistence type="predicted"/>
<evidence type="ECO:0000313" key="2">
    <source>
        <dbReference type="Proteomes" id="UP000675880"/>
    </source>
</evidence>
<comment type="caution">
    <text evidence="1">The sequence shown here is derived from an EMBL/GenBank/DDBJ whole genome shotgun (WGS) entry which is preliminary data.</text>
</comment>
<dbReference type="Proteomes" id="UP000675880">
    <property type="component" value="Unassembled WGS sequence"/>
</dbReference>
<organism evidence="1 2">
    <name type="scientific">Nitrospira defluvii</name>
    <dbReference type="NCBI Taxonomy" id="330214"/>
    <lineage>
        <taxon>Bacteria</taxon>
        <taxon>Pseudomonadati</taxon>
        <taxon>Nitrospirota</taxon>
        <taxon>Nitrospiria</taxon>
        <taxon>Nitrospirales</taxon>
        <taxon>Nitrospiraceae</taxon>
        <taxon>Nitrospira</taxon>
    </lineage>
</organism>